<dbReference type="PANTHER" id="PTHR30098">
    <property type="entry name" value="LEUCYL/PHENYLALANYL-TRNA--PROTEIN TRANSFERASE"/>
    <property type="match status" value="1"/>
</dbReference>
<comment type="catalytic activity">
    <reaction evidence="7 15">
        <text>N-terminal L-lysyl-[protein] + L-leucyl-tRNA(Leu) = N-terminal L-leucyl-L-lysyl-[protein] + tRNA(Leu) + H(+)</text>
        <dbReference type="Rhea" id="RHEA:12340"/>
        <dbReference type="Rhea" id="RHEA-COMP:9613"/>
        <dbReference type="Rhea" id="RHEA-COMP:9622"/>
        <dbReference type="Rhea" id="RHEA-COMP:12670"/>
        <dbReference type="Rhea" id="RHEA-COMP:12671"/>
        <dbReference type="ChEBI" id="CHEBI:15378"/>
        <dbReference type="ChEBI" id="CHEBI:65249"/>
        <dbReference type="ChEBI" id="CHEBI:78442"/>
        <dbReference type="ChEBI" id="CHEBI:78494"/>
        <dbReference type="ChEBI" id="CHEBI:133043"/>
        <dbReference type="EC" id="2.3.2.6"/>
    </reaction>
</comment>
<proteinExistence type="inferred from homology"/>
<name>A0A4P7XFE9_9ALTE</name>
<comment type="subcellular location">
    <subcellularLocation>
        <location evidence="1 15">Cytoplasm</location>
    </subcellularLocation>
</comment>
<evidence type="ECO:0000256" key="13">
    <source>
        <dbReference type="ARBA" id="ARBA00077165"/>
    </source>
</evidence>
<keyword evidence="4 15" id="KW-0012">Acyltransferase</keyword>
<dbReference type="OrthoDB" id="9790282at2"/>
<organism evidence="16 17">
    <name type="scientific">Hydrocarboniclastica marina</name>
    <dbReference type="NCBI Taxonomy" id="2259620"/>
    <lineage>
        <taxon>Bacteria</taxon>
        <taxon>Pseudomonadati</taxon>
        <taxon>Pseudomonadota</taxon>
        <taxon>Gammaproteobacteria</taxon>
        <taxon>Alteromonadales</taxon>
        <taxon>Alteromonadaceae</taxon>
        <taxon>Hydrocarboniclastica</taxon>
    </lineage>
</organism>
<comment type="similarity">
    <text evidence="9 15">Belongs to the L/F-transferase family.</text>
</comment>
<reference evidence="16 17" key="1">
    <citation type="submission" date="2018-07" db="EMBL/GenBank/DDBJ databases">
        <title>Marsedoiliclastica nanhaica gen. nov. sp. nov., a novel marine hydrocarbonoclastic bacterium isolated from an in-situ enriched hydrocarbon-degrading consortium in deep-sea sediment.</title>
        <authorList>
            <person name="Dong C."/>
            <person name="Ma T."/>
            <person name="Liu R."/>
            <person name="Shao Z."/>
        </authorList>
    </citation>
    <scope>NUCLEOTIDE SEQUENCE [LARGE SCALE GENOMIC DNA]</scope>
    <source>
        <strain evidence="17">soil36-7</strain>
    </source>
</reference>
<comment type="function">
    <text evidence="8 15">Functions in the N-end rule pathway of protein degradation where it conjugates Leu, Phe and, less efficiently, Met from aminoacyl-tRNAs to the N-termini of proteins containing an N-terminal arginine or lysine.</text>
</comment>
<dbReference type="SUPFAM" id="SSF55729">
    <property type="entry name" value="Acyl-CoA N-acyltransferases (Nat)"/>
    <property type="match status" value="1"/>
</dbReference>
<dbReference type="FunFam" id="3.30.70.3550:FF:000001">
    <property type="entry name" value="Leucyl/phenylalanyl-tRNA--protein transferase"/>
    <property type="match status" value="1"/>
</dbReference>
<accession>A0A4P7XFE9</accession>
<evidence type="ECO:0000256" key="10">
    <source>
        <dbReference type="ARBA" id="ARBA00066767"/>
    </source>
</evidence>
<evidence type="ECO:0000256" key="9">
    <source>
        <dbReference type="ARBA" id="ARBA00061535"/>
    </source>
</evidence>
<dbReference type="InterPro" id="IPR042203">
    <property type="entry name" value="Leu/Phe-tRNA_Trfase_C"/>
</dbReference>
<dbReference type="Pfam" id="PF03588">
    <property type="entry name" value="Leu_Phe_trans"/>
    <property type="match status" value="1"/>
</dbReference>
<dbReference type="InterPro" id="IPR042221">
    <property type="entry name" value="Leu/Phe-tRNA_Trfase_N"/>
</dbReference>
<keyword evidence="3 15" id="KW-0808">Transferase</keyword>
<dbReference type="GO" id="GO:0008914">
    <property type="term" value="F:leucyl-tRNA--protein transferase activity"/>
    <property type="evidence" value="ECO:0007669"/>
    <property type="project" value="UniProtKB-UniRule"/>
</dbReference>
<dbReference type="AlphaFoldDB" id="A0A4P7XFE9"/>
<comment type="catalytic activity">
    <reaction evidence="6 15">
        <text>N-terminal L-arginyl-[protein] + L-leucyl-tRNA(Leu) = N-terminal L-leucyl-L-arginyl-[protein] + tRNA(Leu) + H(+)</text>
        <dbReference type="Rhea" id="RHEA:50416"/>
        <dbReference type="Rhea" id="RHEA-COMP:9613"/>
        <dbReference type="Rhea" id="RHEA-COMP:9622"/>
        <dbReference type="Rhea" id="RHEA-COMP:12672"/>
        <dbReference type="Rhea" id="RHEA-COMP:12673"/>
        <dbReference type="ChEBI" id="CHEBI:15378"/>
        <dbReference type="ChEBI" id="CHEBI:64719"/>
        <dbReference type="ChEBI" id="CHEBI:78442"/>
        <dbReference type="ChEBI" id="CHEBI:78494"/>
        <dbReference type="ChEBI" id="CHEBI:133044"/>
        <dbReference type="EC" id="2.3.2.6"/>
    </reaction>
</comment>
<dbReference type="NCBIfam" id="TIGR00667">
    <property type="entry name" value="aat"/>
    <property type="match status" value="1"/>
</dbReference>
<dbReference type="InterPro" id="IPR004616">
    <property type="entry name" value="Leu/Phe-tRNA_Trfase"/>
</dbReference>
<dbReference type="EMBL" id="CP031093">
    <property type="protein sequence ID" value="QCF25668.1"/>
    <property type="molecule type" value="Genomic_DNA"/>
</dbReference>
<dbReference type="GO" id="GO:0005737">
    <property type="term" value="C:cytoplasm"/>
    <property type="evidence" value="ECO:0007669"/>
    <property type="project" value="UniProtKB-SubCell"/>
</dbReference>
<dbReference type="RefSeq" id="WP_136548179.1">
    <property type="nucleotide sequence ID" value="NZ_CP031093.1"/>
</dbReference>
<evidence type="ECO:0000256" key="5">
    <source>
        <dbReference type="ARBA" id="ARBA00050607"/>
    </source>
</evidence>
<dbReference type="HAMAP" id="MF_00688">
    <property type="entry name" value="Leu_Phe_trans"/>
    <property type="match status" value="1"/>
</dbReference>
<sequence length="232" mass="26520">MTTLPWLDTRQLWFPEPASALDDPDGLLALGGDLSPERLLKAYSMGIFPWYSQDQPILWWSPDPRCVIFPGRLHISRSLRRTLNSRRFTVTIDTSFDAVVEACAVERSEGTWITDEMRQAYARLHRLGHAHAFEAWNTKGELVGGLYGVALGCCFFGESMFARETDASKVVFVHCVRQLESWGYAFMDCQVENGHLMSLGAELIERTTFLTLLRDNVGRQCNDQSWHLQWGW</sequence>
<dbReference type="PANTHER" id="PTHR30098:SF2">
    <property type="entry name" value="LEUCYL_PHENYLALANYL-TRNA--PROTEIN TRANSFERASE"/>
    <property type="match status" value="1"/>
</dbReference>
<dbReference type="FunFam" id="3.40.630.70:FF:000001">
    <property type="entry name" value="Leucyl/phenylalanyl-tRNA--protein transferase"/>
    <property type="match status" value="1"/>
</dbReference>
<evidence type="ECO:0000256" key="14">
    <source>
        <dbReference type="ARBA" id="ARBA00083640"/>
    </source>
</evidence>
<evidence type="ECO:0000256" key="12">
    <source>
        <dbReference type="ARBA" id="ARBA00077136"/>
    </source>
</evidence>
<comment type="catalytic activity">
    <reaction evidence="5 15">
        <text>L-phenylalanyl-tRNA(Phe) + an N-terminal L-alpha-aminoacyl-[protein] = an N-terminal L-phenylalanyl-L-alpha-aminoacyl-[protein] + tRNA(Phe)</text>
        <dbReference type="Rhea" id="RHEA:43632"/>
        <dbReference type="Rhea" id="RHEA-COMP:9668"/>
        <dbReference type="Rhea" id="RHEA-COMP:9699"/>
        <dbReference type="Rhea" id="RHEA-COMP:10636"/>
        <dbReference type="Rhea" id="RHEA-COMP:10637"/>
        <dbReference type="ChEBI" id="CHEBI:78442"/>
        <dbReference type="ChEBI" id="CHEBI:78531"/>
        <dbReference type="ChEBI" id="CHEBI:78597"/>
        <dbReference type="ChEBI" id="CHEBI:83561"/>
        <dbReference type="EC" id="2.3.2.6"/>
    </reaction>
</comment>
<evidence type="ECO:0000256" key="2">
    <source>
        <dbReference type="ARBA" id="ARBA00022490"/>
    </source>
</evidence>
<dbReference type="Proteomes" id="UP000298049">
    <property type="component" value="Chromosome"/>
</dbReference>
<evidence type="ECO:0000256" key="11">
    <source>
        <dbReference type="ARBA" id="ARBA00074372"/>
    </source>
</evidence>
<dbReference type="Gene3D" id="3.40.630.70">
    <property type="entry name" value="Leucyl/phenylalanyl-tRNA-protein transferase, C-terminal domain"/>
    <property type="match status" value="1"/>
</dbReference>
<evidence type="ECO:0000256" key="8">
    <source>
        <dbReference type="ARBA" id="ARBA00054043"/>
    </source>
</evidence>
<evidence type="ECO:0000256" key="7">
    <source>
        <dbReference type="ARBA" id="ARBA00051538"/>
    </source>
</evidence>
<evidence type="ECO:0000313" key="16">
    <source>
        <dbReference type="EMBL" id="QCF25668.1"/>
    </source>
</evidence>
<dbReference type="InterPro" id="IPR016181">
    <property type="entry name" value="Acyl_CoA_acyltransferase"/>
</dbReference>
<dbReference type="KEGG" id="hmi:soil367_06915"/>
<evidence type="ECO:0000256" key="15">
    <source>
        <dbReference type="HAMAP-Rule" id="MF_00688"/>
    </source>
</evidence>
<keyword evidence="2 15" id="KW-0963">Cytoplasm</keyword>
<dbReference type="Gene3D" id="3.30.70.3550">
    <property type="entry name" value="Leucyl/phenylalanyl-tRNA-protein transferase, N-terminal domain"/>
    <property type="match status" value="1"/>
</dbReference>
<evidence type="ECO:0000256" key="3">
    <source>
        <dbReference type="ARBA" id="ARBA00022679"/>
    </source>
</evidence>
<gene>
    <name evidence="15" type="primary">aat</name>
    <name evidence="16" type="ORF">soil367_06915</name>
</gene>
<evidence type="ECO:0000256" key="4">
    <source>
        <dbReference type="ARBA" id="ARBA00023315"/>
    </source>
</evidence>
<protein>
    <recommendedName>
        <fullName evidence="11 15">Leucyl/phenylalanyl-tRNA--protein transferase</fullName>
        <ecNumber evidence="10 15">2.3.2.6</ecNumber>
    </recommendedName>
    <alternativeName>
        <fullName evidence="12 15">L/F-transferase</fullName>
    </alternativeName>
    <alternativeName>
        <fullName evidence="13 15">Leucyltransferase</fullName>
    </alternativeName>
    <alternativeName>
        <fullName evidence="14 15">Phenyalanyltransferase</fullName>
    </alternativeName>
</protein>
<evidence type="ECO:0000256" key="6">
    <source>
        <dbReference type="ARBA" id="ARBA00050652"/>
    </source>
</evidence>
<dbReference type="EC" id="2.3.2.6" evidence="10 15"/>
<keyword evidence="17" id="KW-1185">Reference proteome</keyword>
<evidence type="ECO:0000313" key="17">
    <source>
        <dbReference type="Proteomes" id="UP000298049"/>
    </source>
</evidence>
<evidence type="ECO:0000256" key="1">
    <source>
        <dbReference type="ARBA" id="ARBA00004496"/>
    </source>
</evidence>
<dbReference type="GO" id="GO:0030163">
    <property type="term" value="P:protein catabolic process"/>
    <property type="evidence" value="ECO:0007669"/>
    <property type="project" value="UniProtKB-UniRule"/>
</dbReference>